<feature type="region of interest" description="Disordered" evidence="1">
    <location>
        <begin position="1"/>
        <end position="179"/>
    </location>
</feature>
<evidence type="ECO:0000313" key="3">
    <source>
        <dbReference type="Proteomes" id="UP001054889"/>
    </source>
</evidence>
<protein>
    <submittedName>
        <fullName evidence="2">Uncharacterized protein</fullName>
    </submittedName>
</protein>
<name>A0AAV5EQ87_ELECO</name>
<feature type="region of interest" description="Disordered" evidence="1">
    <location>
        <begin position="281"/>
        <end position="367"/>
    </location>
</feature>
<organism evidence="2 3">
    <name type="scientific">Eleusine coracana subsp. coracana</name>
    <dbReference type="NCBI Taxonomy" id="191504"/>
    <lineage>
        <taxon>Eukaryota</taxon>
        <taxon>Viridiplantae</taxon>
        <taxon>Streptophyta</taxon>
        <taxon>Embryophyta</taxon>
        <taxon>Tracheophyta</taxon>
        <taxon>Spermatophyta</taxon>
        <taxon>Magnoliopsida</taxon>
        <taxon>Liliopsida</taxon>
        <taxon>Poales</taxon>
        <taxon>Poaceae</taxon>
        <taxon>PACMAD clade</taxon>
        <taxon>Chloridoideae</taxon>
        <taxon>Cynodonteae</taxon>
        <taxon>Eleusininae</taxon>
        <taxon>Eleusine</taxon>
    </lineage>
</organism>
<dbReference type="GO" id="GO:0008168">
    <property type="term" value="F:methyltransferase activity"/>
    <property type="evidence" value="ECO:0007669"/>
    <property type="project" value="InterPro"/>
</dbReference>
<dbReference type="AlphaFoldDB" id="A0AAV5EQ87"/>
<reference evidence="2" key="1">
    <citation type="journal article" date="2018" name="DNA Res.">
        <title>Multiple hybrid de novo genome assembly of finger millet, an orphan allotetraploid crop.</title>
        <authorList>
            <person name="Hatakeyama M."/>
            <person name="Aluri S."/>
            <person name="Balachadran M.T."/>
            <person name="Sivarajan S.R."/>
            <person name="Patrignani A."/>
            <person name="Gruter S."/>
            <person name="Poveda L."/>
            <person name="Shimizu-Inatsugi R."/>
            <person name="Baeten J."/>
            <person name="Francoijs K.J."/>
            <person name="Nataraja K.N."/>
            <person name="Reddy Y.A.N."/>
            <person name="Phadnis S."/>
            <person name="Ravikumar R.L."/>
            <person name="Schlapbach R."/>
            <person name="Sreeman S.M."/>
            <person name="Shimizu K.K."/>
        </authorList>
    </citation>
    <scope>NUCLEOTIDE SEQUENCE</scope>
</reference>
<feature type="compositionally biased region" description="Basic residues" evidence="1">
    <location>
        <begin position="23"/>
        <end position="35"/>
    </location>
</feature>
<feature type="compositionally biased region" description="Basic residues" evidence="1">
    <location>
        <begin position="59"/>
        <end position="74"/>
    </location>
</feature>
<reference evidence="2" key="2">
    <citation type="submission" date="2021-12" db="EMBL/GenBank/DDBJ databases">
        <title>Resequencing data analysis of finger millet.</title>
        <authorList>
            <person name="Hatakeyama M."/>
            <person name="Aluri S."/>
            <person name="Balachadran M.T."/>
            <person name="Sivarajan S.R."/>
            <person name="Poveda L."/>
            <person name="Shimizu-Inatsugi R."/>
            <person name="Schlapbach R."/>
            <person name="Sreeman S.M."/>
            <person name="Shimizu K.K."/>
        </authorList>
    </citation>
    <scope>NUCLEOTIDE SEQUENCE</scope>
</reference>
<dbReference type="GO" id="GO:0003676">
    <property type="term" value="F:nucleic acid binding"/>
    <property type="evidence" value="ECO:0007669"/>
    <property type="project" value="InterPro"/>
</dbReference>
<dbReference type="PANTHER" id="PTHR36808">
    <property type="entry name" value="TRANSCRIPTIONAL REGULATOR ATRX-LIKE PROTEIN"/>
    <property type="match status" value="1"/>
</dbReference>
<dbReference type="Proteomes" id="UP001054889">
    <property type="component" value="Unassembled WGS sequence"/>
</dbReference>
<feature type="compositionally biased region" description="Basic and acidic residues" evidence="1">
    <location>
        <begin position="159"/>
        <end position="175"/>
    </location>
</feature>
<keyword evidence="3" id="KW-1185">Reference proteome</keyword>
<feature type="compositionally biased region" description="Low complexity" evidence="1">
    <location>
        <begin position="138"/>
        <end position="150"/>
    </location>
</feature>
<dbReference type="PANTHER" id="PTHR36808:SF1">
    <property type="entry name" value="TRANSCRIPTIONAL REGULATOR ATRX-LIKE PROTEIN"/>
    <property type="match status" value="1"/>
</dbReference>
<dbReference type="InterPro" id="IPR002052">
    <property type="entry name" value="DNA_methylase_N6_adenine_CS"/>
</dbReference>
<comment type="caution">
    <text evidence="2">The sequence shown here is derived from an EMBL/GenBank/DDBJ whole genome shotgun (WGS) entry which is preliminary data.</text>
</comment>
<dbReference type="EMBL" id="BQKI01000077">
    <property type="protein sequence ID" value="GJN24256.1"/>
    <property type="molecule type" value="Genomic_DNA"/>
</dbReference>
<proteinExistence type="predicted"/>
<dbReference type="GO" id="GO:0032259">
    <property type="term" value="P:methylation"/>
    <property type="evidence" value="ECO:0007669"/>
    <property type="project" value="InterPro"/>
</dbReference>
<dbReference type="PROSITE" id="PS00092">
    <property type="entry name" value="N6_MTASE"/>
    <property type="match status" value="1"/>
</dbReference>
<feature type="compositionally biased region" description="Low complexity" evidence="1">
    <location>
        <begin position="1"/>
        <end position="11"/>
    </location>
</feature>
<feature type="compositionally biased region" description="Low complexity" evidence="1">
    <location>
        <begin position="79"/>
        <end position="104"/>
    </location>
</feature>
<accession>A0AAV5EQ87</accession>
<gene>
    <name evidence="2" type="primary">gb11987</name>
    <name evidence="2" type="ORF">PR202_gb11987</name>
</gene>
<evidence type="ECO:0000313" key="2">
    <source>
        <dbReference type="EMBL" id="GJN24256.1"/>
    </source>
</evidence>
<evidence type="ECO:0000256" key="1">
    <source>
        <dbReference type="SAM" id="MobiDB-lite"/>
    </source>
</evidence>
<sequence length="367" mass="40342">MKTKAAAANKATVDEDDDDPKKIRSSRSKRRHARRSPTESESPPRKRSKKSSKRTADKKSKRSKVSSSHRRRRSPSPSPSVSSSSPSSVSRSYSTCSSSSDRSVSPPPRSRSGDVKKRKGRGRDKERDPKRRKERRSTSSSGTSSSGSRQTRSKSSKRSTKDGTTRHKIEKDYDNQHVSLSEKNTTDCFDRDEEAIVVAKKGRDYETVSYEKNVSLEVIKNPPYNNAEKNVSLEVIKNPPYNNANETEDILPASSGSPVAEDLELILRQKALENFRKFREAASISGKADNGATGKEMPTDSPQNAGTKAAEARSAAGPFQRQASNLGVRHPTGSPRSVGKQENSPHGTNHAWKQESSAGMSRGGWIT</sequence>